<evidence type="ECO:0008006" key="4">
    <source>
        <dbReference type="Google" id="ProtNLM"/>
    </source>
</evidence>
<reference evidence="2 3" key="1">
    <citation type="submission" date="2021-06" db="EMBL/GenBank/DDBJ databases">
        <title>Halomicroarcula sp. a new haloarchaeum isolated from saline soil.</title>
        <authorList>
            <person name="Duran-Viseras A."/>
            <person name="Sanchez-Porro C."/>
            <person name="Ventosa A."/>
        </authorList>
    </citation>
    <scope>NUCLEOTIDE SEQUENCE [LARGE SCALE GENOMIC DNA]</scope>
    <source>
        <strain evidence="2 3">F13</strain>
    </source>
</reference>
<evidence type="ECO:0000313" key="2">
    <source>
        <dbReference type="EMBL" id="MBX0322594.1"/>
    </source>
</evidence>
<dbReference type="EMBL" id="RKLR01000002">
    <property type="protein sequence ID" value="MBX0322594.1"/>
    <property type="molecule type" value="Genomic_DNA"/>
</dbReference>
<proteinExistence type="predicted"/>
<keyword evidence="3" id="KW-1185">Reference proteome</keyword>
<feature type="region of interest" description="Disordered" evidence="1">
    <location>
        <begin position="197"/>
        <end position="219"/>
    </location>
</feature>
<dbReference type="AlphaFoldDB" id="A0AAW4PNC2"/>
<sequence length="219" mass="25469">MTDRQQINVRLDPEQKERWERYAEEDKRVSGGISGLVRTAVEAFIDPEQSQSASSSESVDIPDDLSDRLATIEDTVQDVQTTVERTDESVGYIEQELFGSDDRPFSDQLIRAIPPARPHSETWEGDKQQYEDTRWGEPVIWEGTVDAFVEQLDVDRGTVEQSLKALTMQQDSFVETGTVDEVRRYWSDRELEFQPYADGRNVDEEQKRRKFRNRQESRE</sequence>
<name>A0AAW4PNC2_9EURY</name>
<accession>A0AAW4PNC2</accession>
<dbReference type="Proteomes" id="UP001430377">
    <property type="component" value="Unassembled WGS sequence"/>
</dbReference>
<organism evidence="2 3">
    <name type="scientific">Haloarcula rubra</name>
    <dbReference type="NCBI Taxonomy" id="2487747"/>
    <lineage>
        <taxon>Archaea</taxon>
        <taxon>Methanobacteriati</taxon>
        <taxon>Methanobacteriota</taxon>
        <taxon>Stenosarchaea group</taxon>
        <taxon>Halobacteria</taxon>
        <taxon>Halobacteriales</taxon>
        <taxon>Haloarculaceae</taxon>
        <taxon>Haloarcula</taxon>
    </lineage>
</organism>
<evidence type="ECO:0000313" key="3">
    <source>
        <dbReference type="Proteomes" id="UP001430377"/>
    </source>
</evidence>
<gene>
    <name evidence="2" type="ORF">EGH21_06085</name>
</gene>
<evidence type="ECO:0000256" key="1">
    <source>
        <dbReference type="SAM" id="MobiDB-lite"/>
    </source>
</evidence>
<feature type="compositionally biased region" description="Basic and acidic residues" evidence="1">
    <location>
        <begin position="200"/>
        <end position="219"/>
    </location>
</feature>
<protein>
    <recommendedName>
        <fullName evidence="4">Ribbon-helix-helix CopG family protein</fullName>
    </recommendedName>
</protein>
<comment type="caution">
    <text evidence="2">The sequence shown here is derived from an EMBL/GenBank/DDBJ whole genome shotgun (WGS) entry which is preliminary data.</text>
</comment>
<dbReference type="RefSeq" id="WP_220617587.1">
    <property type="nucleotide sequence ID" value="NZ_RKLR01000002.1"/>
</dbReference>